<protein>
    <submittedName>
        <fullName evidence="1">Uncharacterized protein</fullName>
    </submittedName>
</protein>
<gene>
    <name evidence="1" type="ORF">CUJ83_11565</name>
</gene>
<keyword evidence="2" id="KW-1185">Reference proteome</keyword>
<dbReference type="Pfam" id="PF03692">
    <property type="entry name" value="CxxCxxCC"/>
    <property type="match status" value="1"/>
</dbReference>
<dbReference type="PANTHER" id="PTHR35866:SF1">
    <property type="entry name" value="YKGJ FAMILY CYSTEINE CLUSTER PROTEIN"/>
    <property type="match status" value="1"/>
</dbReference>
<dbReference type="PANTHER" id="PTHR35866">
    <property type="entry name" value="PUTATIVE-RELATED"/>
    <property type="match status" value="1"/>
</dbReference>
<proteinExistence type="predicted"/>
<name>A0AAP2W5L0_9EURY</name>
<comment type="caution">
    <text evidence="1">The sequence shown here is derived from an EMBL/GenBank/DDBJ whole genome shotgun (WGS) entry which is preliminary data.</text>
</comment>
<dbReference type="Proteomes" id="UP001320159">
    <property type="component" value="Unassembled WGS sequence"/>
</dbReference>
<evidence type="ECO:0000313" key="1">
    <source>
        <dbReference type="EMBL" id="MCD1295635.1"/>
    </source>
</evidence>
<reference evidence="1 2" key="1">
    <citation type="submission" date="2017-11" db="EMBL/GenBank/DDBJ databases">
        <title>Isolation and Characterization of Family Methanocellaceae Species from Potential Methane Hydrate Area Offshore Southwestern Taiwan.</title>
        <authorList>
            <person name="Zhang W.-L."/>
            <person name="Chen W.-C."/>
            <person name="Lai M.-C."/>
            <person name="Chen S.-C."/>
        </authorList>
    </citation>
    <scope>NUCLEOTIDE SEQUENCE [LARGE SCALE GENOMIC DNA]</scope>
    <source>
        <strain evidence="1 2">CWC-04</strain>
    </source>
</reference>
<organism evidence="1 2">
    <name type="scientific">Methanooceanicella nereidis</name>
    <dbReference type="NCBI Taxonomy" id="2052831"/>
    <lineage>
        <taxon>Archaea</taxon>
        <taxon>Methanobacteriati</taxon>
        <taxon>Methanobacteriota</taxon>
        <taxon>Stenosarchaea group</taxon>
        <taxon>Methanomicrobia</taxon>
        <taxon>Methanocellales</taxon>
        <taxon>Methanocellaceae</taxon>
        <taxon>Methanooceanicella</taxon>
    </lineage>
</organism>
<evidence type="ECO:0000313" key="2">
    <source>
        <dbReference type="Proteomes" id="UP001320159"/>
    </source>
</evidence>
<dbReference type="EMBL" id="PGCK01000010">
    <property type="protein sequence ID" value="MCD1295635.1"/>
    <property type="molecule type" value="Genomic_DNA"/>
</dbReference>
<dbReference type="AlphaFoldDB" id="A0AAP2W5L0"/>
<sequence>MEHDTRLYGFSCKQCADCCKKHGLYPVTSSDISNISSNLGIGIKEFLSRYCALTTNDGRRGLFIYGIDGVCPFLSGNMCAIHDFKPEVCRIFPDSDGYVVARRLKDDLKDTFLEGQEGLSRCGVWDIPDDAILKGDIKATVEFRIKEDTDRHYFASHDNVDDNIVEKLSLLARIRLSDNALTGAIEEKYRLIRRFHTGLSSDRGSMVDIEKKILHRYLLTRAMASGITTKKISYTGVRATYVGSVPGIALICEGEFPVKTQSAEYLYQRYGDTGIFAILITSDDIAFIASFIIDTPCLDDIITGDKKLKLMLKSNDGERSTIIKDF</sequence>
<accession>A0AAP2W5L0</accession>
<dbReference type="InterPro" id="IPR005358">
    <property type="entry name" value="Puta_zinc/iron-chelating_dom"/>
</dbReference>
<dbReference type="RefSeq" id="WP_230742492.1">
    <property type="nucleotide sequence ID" value="NZ_PGCK01000010.1"/>
</dbReference>